<protein>
    <submittedName>
        <fullName evidence="2">Uncharacterized protein</fullName>
    </submittedName>
</protein>
<feature type="compositionally biased region" description="Basic residues" evidence="1">
    <location>
        <begin position="105"/>
        <end position="114"/>
    </location>
</feature>
<feature type="compositionally biased region" description="Polar residues" evidence="1">
    <location>
        <begin position="62"/>
        <end position="73"/>
    </location>
</feature>
<dbReference type="AlphaFoldDB" id="A0AAV2FWK4"/>
<feature type="region of interest" description="Disordered" evidence="1">
    <location>
        <begin position="20"/>
        <end position="41"/>
    </location>
</feature>
<accession>A0AAV2FWK4</accession>
<proteinExistence type="predicted"/>
<evidence type="ECO:0000313" key="2">
    <source>
        <dbReference type="EMBL" id="CAL1401765.1"/>
    </source>
</evidence>
<organism evidence="2 3">
    <name type="scientific">Linum trigynum</name>
    <dbReference type="NCBI Taxonomy" id="586398"/>
    <lineage>
        <taxon>Eukaryota</taxon>
        <taxon>Viridiplantae</taxon>
        <taxon>Streptophyta</taxon>
        <taxon>Embryophyta</taxon>
        <taxon>Tracheophyta</taxon>
        <taxon>Spermatophyta</taxon>
        <taxon>Magnoliopsida</taxon>
        <taxon>eudicotyledons</taxon>
        <taxon>Gunneridae</taxon>
        <taxon>Pentapetalae</taxon>
        <taxon>rosids</taxon>
        <taxon>fabids</taxon>
        <taxon>Malpighiales</taxon>
        <taxon>Linaceae</taxon>
        <taxon>Linum</taxon>
    </lineage>
</organism>
<sequence>MEDPQREVTHEMVAGANMMVDSSITSPDPVQDRGAGPSAVDDGFQVVTHRKNRVRAHVPGSVSRSPWSLSAGSGKSPLDDQAFPSLSRPVLKRPVEPPPVAPARGKGRGKKRGK</sequence>
<name>A0AAV2FWK4_9ROSI</name>
<evidence type="ECO:0000256" key="1">
    <source>
        <dbReference type="SAM" id="MobiDB-lite"/>
    </source>
</evidence>
<dbReference type="Proteomes" id="UP001497516">
    <property type="component" value="Chromosome 7"/>
</dbReference>
<reference evidence="2 3" key="1">
    <citation type="submission" date="2024-04" db="EMBL/GenBank/DDBJ databases">
        <authorList>
            <person name="Fracassetti M."/>
        </authorList>
    </citation>
    <scope>NUCLEOTIDE SEQUENCE [LARGE SCALE GENOMIC DNA]</scope>
</reference>
<feature type="region of interest" description="Disordered" evidence="1">
    <location>
        <begin position="53"/>
        <end position="114"/>
    </location>
</feature>
<evidence type="ECO:0000313" key="3">
    <source>
        <dbReference type="Proteomes" id="UP001497516"/>
    </source>
</evidence>
<keyword evidence="3" id="KW-1185">Reference proteome</keyword>
<dbReference type="EMBL" id="OZ034820">
    <property type="protein sequence ID" value="CAL1401765.1"/>
    <property type="molecule type" value="Genomic_DNA"/>
</dbReference>
<gene>
    <name evidence="2" type="ORF">LTRI10_LOCUS41806</name>
</gene>